<dbReference type="InterPro" id="IPR003148">
    <property type="entry name" value="RCK_N"/>
</dbReference>
<evidence type="ECO:0000256" key="3">
    <source>
        <dbReference type="ARBA" id="ARBA00022538"/>
    </source>
</evidence>
<sequence length="497" mass="53887">MKIIILGAGRVGQSAAASLVSEHNDITVIDTDAARLRELESRLDLRGVVGSGIDPKVLAEAGARDTDLLIACAAQDETNLVCAKVAQMQFNVPQCVARVRTSGFEDGSALLSREGFAVDHILCPENSLVNYIAKLVEYPGALQVREFAGGRACLVSARARAGAPAVGLEIRHLREQMPEVAVRIVAIYRRFPDEPDRFVPCDGTTRIEPGDEVFALAGMQRVRQVLAALRLRAGQPPRVVKRIMMAGGGVVSERLARALAAEQGRFHIKIVEPGQERSVALASSLPEQVLVLQGETSDEELLAEEGIEEVDFFLALSDDDENNIMSCLLAKRMGARRVLALIHRQAYAELMHGTQIDIALSPAQAMLGELLAYTRRGDVQAVHSLRRGVAEALEIVARGDRKSSRVVGRRVEELPLPPQVHMGLIVRGLPDADAPPPADGEGEGEGEAPPAAPAEPEVIIPRSHTVIESNDHVVFFLPNKRLVREVEKLFRVSATFF</sequence>
<evidence type="ECO:0000256" key="4">
    <source>
        <dbReference type="ARBA" id="ARBA00022958"/>
    </source>
</evidence>
<dbReference type="InterPro" id="IPR006037">
    <property type="entry name" value="RCK_C"/>
</dbReference>
<dbReference type="NCBIfam" id="NF007039">
    <property type="entry name" value="PRK09496.3-2"/>
    <property type="match status" value="1"/>
</dbReference>
<evidence type="ECO:0000256" key="7">
    <source>
        <dbReference type="SAM" id="MobiDB-lite"/>
    </source>
</evidence>
<name>A0ABZ0J056_9BURK</name>
<keyword evidence="11" id="KW-1185">Reference proteome</keyword>
<evidence type="ECO:0000256" key="2">
    <source>
        <dbReference type="ARBA" id="ARBA00022448"/>
    </source>
</evidence>
<feature type="region of interest" description="Disordered" evidence="7">
    <location>
        <begin position="428"/>
        <end position="453"/>
    </location>
</feature>
<dbReference type="SUPFAM" id="SSF51735">
    <property type="entry name" value="NAD(P)-binding Rossmann-fold domains"/>
    <property type="match status" value="2"/>
</dbReference>
<evidence type="ECO:0000313" key="10">
    <source>
        <dbReference type="EMBL" id="WOO31632.1"/>
    </source>
</evidence>
<dbReference type="PANTHER" id="PTHR43833">
    <property type="entry name" value="POTASSIUM CHANNEL PROTEIN 2-RELATED-RELATED"/>
    <property type="match status" value="1"/>
</dbReference>
<dbReference type="InterPro" id="IPR036291">
    <property type="entry name" value="NAD(P)-bd_dom_sf"/>
</dbReference>
<dbReference type="Gene3D" id="3.30.70.1450">
    <property type="entry name" value="Regulator of K+ conductance, C-terminal domain"/>
    <property type="match status" value="2"/>
</dbReference>
<keyword evidence="2" id="KW-0813">Transport</keyword>
<evidence type="ECO:0000256" key="6">
    <source>
        <dbReference type="ARBA" id="ARBA00023065"/>
    </source>
</evidence>
<dbReference type="PROSITE" id="PS51202">
    <property type="entry name" value="RCK_C"/>
    <property type="match status" value="2"/>
</dbReference>
<gene>
    <name evidence="10" type="primary">trkA</name>
    <name evidence="10" type="ORF">P4826_14605</name>
</gene>
<dbReference type="InterPro" id="IPR036721">
    <property type="entry name" value="RCK_C_sf"/>
</dbReference>
<proteinExistence type="predicted"/>
<evidence type="ECO:0000259" key="8">
    <source>
        <dbReference type="PROSITE" id="PS51201"/>
    </source>
</evidence>
<dbReference type="Pfam" id="PF02254">
    <property type="entry name" value="TrkA_N"/>
    <property type="match status" value="2"/>
</dbReference>
<dbReference type="NCBIfam" id="NF007032">
    <property type="entry name" value="PRK09496.1-4"/>
    <property type="match status" value="1"/>
</dbReference>
<dbReference type="PRINTS" id="PR00335">
    <property type="entry name" value="KUPTAKETRKA"/>
</dbReference>
<dbReference type="SUPFAM" id="SSF116726">
    <property type="entry name" value="TrkA C-terminal domain-like"/>
    <property type="match status" value="1"/>
</dbReference>
<dbReference type="Pfam" id="PF02080">
    <property type="entry name" value="TrkA_C"/>
    <property type="match status" value="1"/>
</dbReference>
<evidence type="ECO:0000259" key="9">
    <source>
        <dbReference type="PROSITE" id="PS51202"/>
    </source>
</evidence>
<feature type="domain" description="RCK C-terminal" evidence="9">
    <location>
        <begin position="142"/>
        <end position="231"/>
    </location>
</feature>
<dbReference type="InterPro" id="IPR050721">
    <property type="entry name" value="Trk_Ktr_HKT_K-transport"/>
</dbReference>
<evidence type="ECO:0000256" key="5">
    <source>
        <dbReference type="ARBA" id="ARBA00023027"/>
    </source>
</evidence>
<evidence type="ECO:0000313" key="11">
    <source>
        <dbReference type="Proteomes" id="UP001303211"/>
    </source>
</evidence>
<accession>A0ABZ0J056</accession>
<keyword evidence="5" id="KW-0520">NAD</keyword>
<dbReference type="NCBIfam" id="NF007030">
    <property type="entry name" value="PRK09496.1-1"/>
    <property type="match status" value="1"/>
</dbReference>
<dbReference type="EMBL" id="CP136921">
    <property type="protein sequence ID" value="WOO31632.1"/>
    <property type="molecule type" value="Genomic_DNA"/>
</dbReference>
<dbReference type="PANTHER" id="PTHR43833:SF5">
    <property type="entry name" value="TRK SYSTEM POTASSIUM UPTAKE PROTEIN TRKA"/>
    <property type="match status" value="1"/>
</dbReference>
<reference evidence="10 11" key="1">
    <citation type="submission" date="2023-03" db="EMBL/GenBank/DDBJ databases">
        <title>Diaphorobacter basophil sp. nov., isolated from a sewage-treatment plant.</title>
        <authorList>
            <person name="Yang K."/>
        </authorList>
    </citation>
    <scope>NUCLEOTIDE SEQUENCE [LARGE SCALE GENOMIC DNA]</scope>
    <source>
        <strain evidence="10 11">Y-1</strain>
    </source>
</reference>
<dbReference type="PROSITE" id="PS51201">
    <property type="entry name" value="RCK_N"/>
    <property type="match status" value="2"/>
</dbReference>
<feature type="domain" description="RCK N-terminal" evidence="8">
    <location>
        <begin position="1"/>
        <end position="122"/>
    </location>
</feature>
<dbReference type="Proteomes" id="UP001303211">
    <property type="component" value="Chromosome"/>
</dbReference>
<keyword evidence="3" id="KW-0633">Potassium transport</keyword>
<keyword evidence="4" id="KW-0630">Potassium</keyword>
<evidence type="ECO:0000256" key="1">
    <source>
        <dbReference type="ARBA" id="ARBA00017378"/>
    </source>
</evidence>
<keyword evidence="6" id="KW-0406">Ion transport</keyword>
<feature type="domain" description="RCK C-terminal" evidence="9">
    <location>
        <begin position="380"/>
        <end position="492"/>
    </location>
</feature>
<dbReference type="RefSeq" id="WP_317701111.1">
    <property type="nucleotide sequence ID" value="NZ_CP136921.1"/>
</dbReference>
<organism evidence="10 11">
    <name type="scientific">Diaphorobacter limosus</name>
    <dbReference type="NCBI Taxonomy" id="3036128"/>
    <lineage>
        <taxon>Bacteria</taxon>
        <taxon>Pseudomonadati</taxon>
        <taxon>Pseudomonadota</taxon>
        <taxon>Betaproteobacteria</taxon>
        <taxon>Burkholderiales</taxon>
        <taxon>Comamonadaceae</taxon>
        <taxon>Diaphorobacter</taxon>
    </lineage>
</organism>
<feature type="domain" description="RCK N-terminal" evidence="8">
    <location>
        <begin position="240"/>
        <end position="360"/>
    </location>
</feature>
<dbReference type="NCBIfam" id="NF007031">
    <property type="entry name" value="PRK09496.1-2"/>
    <property type="match status" value="1"/>
</dbReference>
<dbReference type="InterPro" id="IPR006036">
    <property type="entry name" value="K_uptake_TrkA"/>
</dbReference>
<protein>
    <recommendedName>
        <fullName evidence="1">Trk system potassium uptake protein TrkA</fullName>
    </recommendedName>
</protein>
<dbReference type="Gene3D" id="3.40.50.720">
    <property type="entry name" value="NAD(P)-binding Rossmann-like Domain"/>
    <property type="match status" value="2"/>
</dbReference>